<keyword evidence="8" id="KW-1185">Reference proteome</keyword>
<evidence type="ECO:0000256" key="2">
    <source>
        <dbReference type="ARBA" id="ARBA00022741"/>
    </source>
</evidence>
<name>A9GIL2_SORC5</name>
<keyword evidence="3 7" id="KW-0418">Kinase</keyword>
<evidence type="ECO:0000313" key="7">
    <source>
        <dbReference type="EMBL" id="CAN93282.1"/>
    </source>
</evidence>
<dbReference type="SMART" id="SM00028">
    <property type="entry name" value="TPR"/>
    <property type="match status" value="4"/>
</dbReference>
<dbReference type="GO" id="GO:0005524">
    <property type="term" value="F:ATP binding"/>
    <property type="evidence" value="ECO:0007669"/>
    <property type="project" value="UniProtKB-KW"/>
</dbReference>
<evidence type="ECO:0000256" key="3">
    <source>
        <dbReference type="ARBA" id="ARBA00022777"/>
    </source>
</evidence>
<dbReference type="PROSITE" id="PS00108">
    <property type="entry name" value="PROTEIN_KINASE_ST"/>
    <property type="match status" value="1"/>
</dbReference>
<evidence type="ECO:0000259" key="6">
    <source>
        <dbReference type="PROSITE" id="PS50011"/>
    </source>
</evidence>
<keyword evidence="1 7" id="KW-0808">Transferase</keyword>
<dbReference type="InterPro" id="IPR027417">
    <property type="entry name" value="P-loop_NTPase"/>
</dbReference>
<evidence type="ECO:0000313" key="8">
    <source>
        <dbReference type="Proteomes" id="UP000002139"/>
    </source>
</evidence>
<dbReference type="HOGENOM" id="CLU_006367_0_0_7"/>
<dbReference type="Proteomes" id="UP000002139">
    <property type="component" value="Chromosome"/>
</dbReference>
<dbReference type="OrthoDB" id="5476622at2"/>
<dbReference type="EC" id="2.7.11.1" evidence="7"/>
<accession>A9GIL2</accession>
<dbReference type="BioCyc" id="SCEL448385:SCE_RS16010-MONOMER"/>
<dbReference type="Gene3D" id="3.30.200.20">
    <property type="entry name" value="Phosphorylase Kinase, domain 1"/>
    <property type="match status" value="1"/>
</dbReference>
<dbReference type="KEGG" id="scl:sce3123"/>
<dbReference type="Pfam" id="PF00069">
    <property type="entry name" value="Pkinase"/>
    <property type="match status" value="1"/>
</dbReference>
<reference evidence="7 8" key="1">
    <citation type="journal article" date="2007" name="Nat. Biotechnol.">
        <title>Complete genome sequence of the myxobacterium Sorangium cellulosum.</title>
        <authorList>
            <person name="Schneiker S."/>
            <person name="Perlova O."/>
            <person name="Kaiser O."/>
            <person name="Gerth K."/>
            <person name="Alici A."/>
            <person name="Altmeyer M.O."/>
            <person name="Bartels D."/>
            <person name="Bekel T."/>
            <person name="Beyer S."/>
            <person name="Bode E."/>
            <person name="Bode H.B."/>
            <person name="Bolten C.J."/>
            <person name="Choudhuri J.V."/>
            <person name="Doss S."/>
            <person name="Elnakady Y.A."/>
            <person name="Frank B."/>
            <person name="Gaigalat L."/>
            <person name="Goesmann A."/>
            <person name="Groeger C."/>
            <person name="Gross F."/>
            <person name="Jelsbak L."/>
            <person name="Jelsbak L."/>
            <person name="Kalinowski J."/>
            <person name="Kegler C."/>
            <person name="Knauber T."/>
            <person name="Konietzny S."/>
            <person name="Kopp M."/>
            <person name="Krause L."/>
            <person name="Krug D."/>
            <person name="Linke B."/>
            <person name="Mahmud T."/>
            <person name="Martinez-Arias R."/>
            <person name="McHardy A.C."/>
            <person name="Merai M."/>
            <person name="Meyer F."/>
            <person name="Mormann S."/>
            <person name="Munoz-Dorado J."/>
            <person name="Perez J."/>
            <person name="Pradella S."/>
            <person name="Rachid S."/>
            <person name="Raddatz G."/>
            <person name="Rosenau F."/>
            <person name="Rueckert C."/>
            <person name="Sasse F."/>
            <person name="Scharfe M."/>
            <person name="Schuster S.C."/>
            <person name="Suen G."/>
            <person name="Treuner-Lange A."/>
            <person name="Velicer G.J."/>
            <person name="Vorholter F.-J."/>
            <person name="Weissman K.J."/>
            <person name="Welch R.D."/>
            <person name="Wenzel S.C."/>
            <person name="Whitworth D.E."/>
            <person name="Wilhelm S."/>
            <person name="Wittmann C."/>
            <person name="Bloecker H."/>
            <person name="Puehler A."/>
            <person name="Mueller R."/>
        </authorList>
    </citation>
    <scope>NUCLEOTIDE SEQUENCE [LARGE SCALE GENOMIC DNA]</scope>
    <source>
        <strain evidence="8">So ce56</strain>
    </source>
</reference>
<dbReference type="InterPro" id="IPR011990">
    <property type="entry name" value="TPR-like_helical_dom_sf"/>
</dbReference>
<dbReference type="eggNOG" id="COG0515">
    <property type="taxonomic scope" value="Bacteria"/>
</dbReference>
<dbReference type="Gene3D" id="1.10.510.10">
    <property type="entry name" value="Transferase(Phosphotransferase) domain 1"/>
    <property type="match status" value="1"/>
</dbReference>
<protein>
    <submittedName>
        <fullName evidence="7">Protein kinase</fullName>
        <ecNumber evidence="7">2.7.11.1</ecNumber>
    </submittedName>
</protein>
<dbReference type="SUPFAM" id="SSF56112">
    <property type="entry name" value="Protein kinase-like (PK-like)"/>
    <property type="match status" value="1"/>
</dbReference>
<feature type="region of interest" description="Disordered" evidence="5">
    <location>
        <begin position="274"/>
        <end position="309"/>
    </location>
</feature>
<proteinExistence type="predicted"/>
<sequence>MLPEFTDPTDRFMIEARSRSGGMGDIFKGTDQTTGAPVALKILRAAASPHERARFAREISILADLRHPNIVQYVAHGTWLDGRLFFAMEWLDGEDLGQRQRRAPLGLRDSVEVVRRSAAAMAAIHARGVVHRDLKLSNIFLVRGKGTAIKLIDFGVVKLPVPDDCPTERGTIIGTPHFMAPEQARGEAVDARADVYSLGAVLFRLVTGRNVFETENAIALLSRLVVEDPPRSQQIRFDVPEALDEVLARAIARDREQRYENGGELARALARVGELSNDPPATDRSASIVRRAPAQETMPRPAGPGDERPQVRLANSERRVVACALFELGAGPLRPAVDAALREVLGDDPRFEPLPDGRLAAALGVERSRGDEAARAARAALTVARSTPGARASVAVGHAVRGRASLAGEALDRAAQQLEYAAPGAVRIDAHAIAALEGRFVVQEDARGGVIVHEDAAGFDARKLAGLPTAPLGREHELARLQGIFSKIAEDGAPRAALVTGPAGIGKSRVRAELIQHLETAPHAPIILLCRGDAMSQGAGLTTLGRALRALMGIRDGERLEDQVQKVSAHVAMRLARPLRFLAGFIGELAGVPFPDEDNEPLRAARESPQLMESRTRMAVEAFFRSKSETTPQILVIEDMHWADSTTVELVDWLLGCADLRFGVFAFARPELSARFPSLWEHRDVTRVTLPPLSPEAADRLAASALPQADPATRGAIVQRAGGYGLFLEELIRSAAEGRDGVPLSVQALVQARVDRMSSGVRGALRAASVFGQVFWTAGVAALLERAVGAELAELEAGEMIARQLEPRVPGQVQWTFRQAVVRDAAYASILEEDRAALHLAAAAWLESAGVDPGLIARHAEAGGDKARAALLYARATRDPAASGAELDEALELATRGLACGAEGTTRAALLVRRAEILELLGRVDEALDAAEQASRLALPGSDLWGEAQVVAATCMIEAGQGAEGDARAASALSPQFAAALSPSIRAKLLASRVRALAALGRPAEALRAAHAAMEAARGSGSADALLHAREAHLAALIHAGDLAAAASLGASLVADADGAGDAVIAARARLNTGSALNQLGLFEEAQELLERALLDARGRKLRAIEGFALHNLGMSHARLGNIEEGVALERQASGIADACQISRLRFAGRLYEALFLVWRGAPGDHATAHAVARWLCEEAAHHAAALQAMASFAMARVQLARRELRAAVDAAREASRHLAGGPVEEWSDAIRVTLVEALLAIGDEREANAALDAAFSALAARVEALRDPRQRDAFLRGNDDVGRLIALARERLGRSLPSTARPPHAADPSAQRAAGAPSRSKVAKTAGALGRKERAEAPSNNDPAAHRSASAAQSKEAHPEGAAAAAHEKGAPRS</sequence>
<dbReference type="PANTHER" id="PTHR43289:SF6">
    <property type="entry name" value="SERINE_THREONINE-PROTEIN KINASE NEKL-3"/>
    <property type="match status" value="1"/>
</dbReference>
<evidence type="ECO:0000256" key="4">
    <source>
        <dbReference type="ARBA" id="ARBA00022840"/>
    </source>
</evidence>
<dbReference type="InterPro" id="IPR011009">
    <property type="entry name" value="Kinase-like_dom_sf"/>
</dbReference>
<dbReference type="Gene3D" id="1.25.40.10">
    <property type="entry name" value="Tetratricopeptide repeat domain"/>
    <property type="match status" value="1"/>
</dbReference>
<dbReference type="InterPro" id="IPR019734">
    <property type="entry name" value="TPR_rpt"/>
</dbReference>
<dbReference type="eggNOG" id="COG0457">
    <property type="taxonomic scope" value="Bacteria"/>
</dbReference>
<dbReference type="InterPro" id="IPR000719">
    <property type="entry name" value="Prot_kinase_dom"/>
</dbReference>
<gene>
    <name evidence="7" type="ordered locus">sce3123</name>
</gene>
<dbReference type="EMBL" id="AM746676">
    <property type="protein sequence ID" value="CAN93282.1"/>
    <property type="molecule type" value="Genomic_DNA"/>
</dbReference>
<dbReference type="SMART" id="SM00220">
    <property type="entry name" value="S_TKc"/>
    <property type="match status" value="1"/>
</dbReference>
<dbReference type="PROSITE" id="PS50011">
    <property type="entry name" value="PROTEIN_KINASE_DOM"/>
    <property type="match status" value="1"/>
</dbReference>
<organism evidence="7 8">
    <name type="scientific">Sorangium cellulosum (strain So ce56)</name>
    <name type="common">Polyangium cellulosum (strain So ce56)</name>
    <dbReference type="NCBI Taxonomy" id="448385"/>
    <lineage>
        <taxon>Bacteria</taxon>
        <taxon>Pseudomonadati</taxon>
        <taxon>Myxococcota</taxon>
        <taxon>Polyangia</taxon>
        <taxon>Polyangiales</taxon>
        <taxon>Polyangiaceae</taxon>
        <taxon>Sorangium</taxon>
    </lineage>
</organism>
<dbReference type="InterPro" id="IPR008271">
    <property type="entry name" value="Ser/Thr_kinase_AS"/>
</dbReference>
<dbReference type="CDD" id="cd14014">
    <property type="entry name" value="STKc_PknB_like"/>
    <property type="match status" value="1"/>
</dbReference>
<dbReference type="SUPFAM" id="SSF48452">
    <property type="entry name" value="TPR-like"/>
    <property type="match status" value="1"/>
</dbReference>
<dbReference type="InterPro" id="IPR041664">
    <property type="entry name" value="AAA_16"/>
</dbReference>
<dbReference type="eggNOG" id="COG3899">
    <property type="taxonomic scope" value="Bacteria"/>
</dbReference>
<keyword evidence="4" id="KW-0067">ATP-binding</keyword>
<keyword evidence="2" id="KW-0547">Nucleotide-binding</keyword>
<dbReference type="STRING" id="448385.sce3123"/>
<feature type="region of interest" description="Disordered" evidence="5">
    <location>
        <begin position="1295"/>
        <end position="1375"/>
    </location>
</feature>
<dbReference type="GO" id="GO:0004674">
    <property type="term" value="F:protein serine/threonine kinase activity"/>
    <property type="evidence" value="ECO:0007669"/>
    <property type="project" value="UniProtKB-EC"/>
</dbReference>
<evidence type="ECO:0000256" key="5">
    <source>
        <dbReference type="SAM" id="MobiDB-lite"/>
    </source>
</evidence>
<evidence type="ECO:0000256" key="1">
    <source>
        <dbReference type="ARBA" id="ARBA00022679"/>
    </source>
</evidence>
<dbReference type="Pfam" id="PF13191">
    <property type="entry name" value="AAA_16"/>
    <property type="match status" value="1"/>
</dbReference>
<dbReference type="PANTHER" id="PTHR43289">
    <property type="entry name" value="MITOGEN-ACTIVATED PROTEIN KINASE KINASE KINASE 20-RELATED"/>
    <property type="match status" value="1"/>
</dbReference>
<dbReference type="SUPFAM" id="SSF52540">
    <property type="entry name" value="P-loop containing nucleoside triphosphate hydrolases"/>
    <property type="match status" value="1"/>
</dbReference>
<feature type="domain" description="Protein kinase" evidence="6">
    <location>
        <begin position="12"/>
        <end position="270"/>
    </location>
</feature>